<accession>A0A090GUX0</accession>
<dbReference type="Pfam" id="PF14459">
    <property type="entry name" value="Prok-E2_C"/>
    <property type="match status" value="1"/>
</dbReference>
<dbReference type="AlphaFoldDB" id="A0A090GUX0"/>
<feature type="domain" description="THIF-type NAD/FAD binding fold" evidence="1">
    <location>
        <begin position="202"/>
        <end position="466"/>
    </location>
</feature>
<name>A0A090GUX0_MESPL</name>
<evidence type="ECO:0000259" key="1">
    <source>
        <dbReference type="Pfam" id="PF00899"/>
    </source>
</evidence>
<dbReference type="EMBL" id="CCNE01000022">
    <property type="protein sequence ID" value="CDX57953.1"/>
    <property type="molecule type" value="Genomic_DNA"/>
</dbReference>
<proteinExistence type="predicted"/>
<organism evidence="2 3">
    <name type="scientific">Mesorhizobium plurifarium</name>
    <dbReference type="NCBI Taxonomy" id="69974"/>
    <lineage>
        <taxon>Bacteria</taxon>
        <taxon>Pseudomonadati</taxon>
        <taxon>Pseudomonadota</taxon>
        <taxon>Alphaproteobacteria</taxon>
        <taxon>Hyphomicrobiales</taxon>
        <taxon>Phyllobacteriaceae</taxon>
        <taxon>Mesorhizobium</taxon>
    </lineage>
</organism>
<dbReference type="SUPFAM" id="SSF69572">
    <property type="entry name" value="Activating enzymes of the ubiquitin-like proteins"/>
    <property type="match status" value="1"/>
</dbReference>
<dbReference type="InterPro" id="IPR035985">
    <property type="entry name" value="Ubiquitin-activating_enz"/>
</dbReference>
<dbReference type="GO" id="GO:0008641">
    <property type="term" value="F:ubiquitin-like modifier activating enzyme activity"/>
    <property type="evidence" value="ECO:0007669"/>
    <property type="project" value="InterPro"/>
</dbReference>
<sequence length="513" mass="55429">MALASYFSRTATAASQVLQRFDTREFERLLNGLMIGVAFDEQACTTEGRASLDLLVRLLARLYPSICFLPKGEKASGMARSLATLARSINGNITLAHRRSKLSYCLVVGSAIPDVSCPKLFLGSSGWLAKFSSSRQVGSGDSLNPIGAGAAACIAAANLFRAIFSAQLDRASTDDTVTFSLFDYAPGSRANPALPAEVNLERLFLLGLGAIGNGAVWGLSRISGLSGTLEIVDPETIDEGNLQRYVLALERDIGRSKVKLANRYCKGGSGLKVVRHEARWQALPTGTIEHVAIAVDSSSDRIAVQGALPRRIINSWTQRGDLGVSHHGFEDEMACLACLYLPDGSVPGQDEVIAEALGLQDRKLEVVRPMLHTGQPVDLALMTEIANRLAIPVEPLLPFVGKPLRSLYQEAICGGVVFEVTAGLSPVKVEVPMAFQSAMAGMMLAGEIIKRAYGKSGNAWTTAKLNLLRKMPSDVITERRKKDRLERCICQDADYLDVYRAKYRLQDLGNAVD</sequence>
<evidence type="ECO:0000313" key="3">
    <source>
        <dbReference type="Proteomes" id="UP000046122"/>
    </source>
</evidence>
<protein>
    <recommendedName>
        <fullName evidence="1">THIF-type NAD/FAD binding fold domain-containing protein</fullName>
    </recommendedName>
</protein>
<gene>
    <name evidence="2" type="ORF">MPL3365_290022</name>
</gene>
<evidence type="ECO:0000313" key="2">
    <source>
        <dbReference type="EMBL" id="CDX57953.1"/>
    </source>
</evidence>
<dbReference type="Proteomes" id="UP000046122">
    <property type="component" value="Unassembled WGS sequence"/>
</dbReference>
<reference evidence="2 3" key="1">
    <citation type="submission" date="2014-08" db="EMBL/GenBank/DDBJ databases">
        <authorList>
            <person name="Moulin Lionel"/>
        </authorList>
    </citation>
    <scope>NUCLEOTIDE SEQUENCE [LARGE SCALE GENOMIC DNA]</scope>
</reference>
<dbReference type="Pfam" id="PF00899">
    <property type="entry name" value="ThiF"/>
    <property type="match status" value="1"/>
</dbReference>
<dbReference type="InterPro" id="IPR032864">
    <property type="entry name" value="Prok-E2_C"/>
</dbReference>
<dbReference type="InterPro" id="IPR000594">
    <property type="entry name" value="ThiF_NAD_FAD-bd"/>
</dbReference>
<dbReference type="Gene3D" id="3.40.50.720">
    <property type="entry name" value="NAD(P)-binding Rossmann-like Domain"/>
    <property type="match status" value="1"/>
</dbReference>